<evidence type="ECO:0000256" key="9">
    <source>
        <dbReference type="PIRSR" id="PIRSR602401-1"/>
    </source>
</evidence>
<evidence type="ECO:0000256" key="6">
    <source>
        <dbReference type="ARBA" id="ARBA00023002"/>
    </source>
</evidence>
<dbReference type="InterPro" id="IPR002401">
    <property type="entry name" value="Cyt_P450_E_grp-I"/>
</dbReference>
<dbReference type="PROSITE" id="PS00086">
    <property type="entry name" value="CYTOCHROME_P450"/>
    <property type="match status" value="1"/>
</dbReference>
<dbReference type="Pfam" id="PF00067">
    <property type="entry name" value="p450"/>
    <property type="match status" value="1"/>
</dbReference>
<proteinExistence type="inferred from homology"/>
<evidence type="ECO:0000313" key="11">
    <source>
        <dbReference type="EMBL" id="KAF8436620.1"/>
    </source>
</evidence>
<dbReference type="PRINTS" id="PR00385">
    <property type="entry name" value="P450"/>
</dbReference>
<comment type="pathway">
    <text evidence="2">Secondary metabolite biosynthesis.</text>
</comment>
<keyword evidence="8 10" id="KW-0503">Monooxygenase</keyword>
<evidence type="ECO:0000256" key="7">
    <source>
        <dbReference type="ARBA" id="ARBA00023004"/>
    </source>
</evidence>
<keyword evidence="6 10" id="KW-0560">Oxidoreductase</keyword>
<keyword evidence="7 9" id="KW-0408">Iron</keyword>
<keyword evidence="5 9" id="KW-0479">Metal-binding</keyword>
<dbReference type="GO" id="GO:0016705">
    <property type="term" value="F:oxidoreductase activity, acting on paired donors, with incorporation or reduction of molecular oxygen"/>
    <property type="evidence" value="ECO:0007669"/>
    <property type="project" value="InterPro"/>
</dbReference>
<keyword evidence="12" id="KW-1185">Reference proteome</keyword>
<comment type="cofactor">
    <cofactor evidence="1 9">
        <name>heme</name>
        <dbReference type="ChEBI" id="CHEBI:30413"/>
    </cofactor>
</comment>
<dbReference type="PANTHER" id="PTHR46300">
    <property type="entry name" value="P450, PUTATIVE (EUROFUNG)-RELATED-RELATED"/>
    <property type="match status" value="1"/>
</dbReference>
<reference evidence="11" key="2">
    <citation type="journal article" date="2020" name="Nat. Commun.">
        <title>Large-scale genome sequencing of mycorrhizal fungi provides insights into the early evolution of symbiotic traits.</title>
        <authorList>
            <person name="Miyauchi S."/>
            <person name="Kiss E."/>
            <person name="Kuo A."/>
            <person name="Drula E."/>
            <person name="Kohler A."/>
            <person name="Sanchez-Garcia M."/>
            <person name="Morin E."/>
            <person name="Andreopoulos B."/>
            <person name="Barry K.W."/>
            <person name="Bonito G."/>
            <person name="Buee M."/>
            <person name="Carver A."/>
            <person name="Chen C."/>
            <person name="Cichocki N."/>
            <person name="Clum A."/>
            <person name="Culley D."/>
            <person name="Crous P.W."/>
            <person name="Fauchery L."/>
            <person name="Girlanda M."/>
            <person name="Hayes R.D."/>
            <person name="Keri Z."/>
            <person name="LaButti K."/>
            <person name="Lipzen A."/>
            <person name="Lombard V."/>
            <person name="Magnuson J."/>
            <person name="Maillard F."/>
            <person name="Murat C."/>
            <person name="Nolan M."/>
            <person name="Ohm R.A."/>
            <person name="Pangilinan J."/>
            <person name="Pereira M.F."/>
            <person name="Perotto S."/>
            <person name="Peter M."/>
            <person name="Pfister S."/>
            <person name="Riley R."/>
            <person name="Sitrit Y."/>
            <person name="Stielow J.B."/>
            <person name="Szollosi G."/>
            <person name="Zifcakova L."/>
            <person name="Stursova M."/>
            <person name="Spatafora J.W."/>
            <person name="Tedersoo L."/>
            <person name="Vaario L.M."/>
            <person name="Yamada A."/>
            <person name="Yan M."/>
            <person name="Wang P."/>
            <person name="Xu J."/>
            <person name="Bruns T."/>
            <person name="Baldrian P."/>
            <person name="Vilgalys R."/>
            <person name="Dunand C."/>
            <person name="Henrissat B."/>
            <person name="Grigoriev I.V."/>
            <person name="Hibbett D."/>
            <person name="Nagy L.G."/>
            <person name="Martin F.M."/>
        </authorList>
    </citation>
    <scope>NUCLEOTIDE SEQUENCE</scope>
    <source>
        <strain evidence="11">BED1</strain>
    </source>
</reference>
<dbReference type="GO" id="GO:0020037">
    <property type="term" value="F:heme binding"/>
    <property type="evidence" value="ECO:0007669"/>
    <property type="project" value="InterPro"/>
</dbReference>
<dbReference type="Gene3D" id="1.10.630.10">
    <property type="entry name" value="Cytochrome P450"/>
    <property type="match status" value="1"/>
</dbReference>
<sequence length="537" mass="60486">MHDSRTTTGTLAFGCFVALYLGRRAFRSRTPYPLPPGPPGLPWVGNVIGINTDAPWLTYAEWARTYGDLVYSRLLGKDIIVINSEQVAKDLLETQSRNHSDRPYLITNELCGVDFNSVLLPYGDRWRLHRRFFHQTFRLGAVPRFLPYQHIRACHLLQRLLEAPEEFSDHMFEYTASIILNSTYNYNPTSRKDDLVETVANVLEVTTPALRPDIAVIVGAFPWVLYLPSWFPGMSFKKEMEVARAYSKQYLERPFEYALQNVVMFILVTHPPHSSNDDVFQSGSVAPSMVHDGLRRMEGDGISLDEPFVQALKEAAGTAFLAASETSNSFLMTFFLMMVVNPEAQEKAHAQIDAVVGQHRLPGMDDRASLPFIDAILRETLRYSPVVPLSIPHAAVDDAIYGGYRIPKGAILLANLWSMAHDESRYPSPDAFIPERFLNDDGSLKPDDMEHIAFGFGRRKCVGRHFADTSVWAVIAKVLAIFKILRPLDENGVEVPVELRFSTGVAVHPLPFRCRIVPRFEGMDTERLEQLIAASSA</sequence>
<dbReference type="CDD" id="cd11065">
    <property type="entry name" value="CYP64-like"/>
    <property type="match status" value="1"/>
</dbReference>
<dbReference type="InterPro" id="IPR036396">
    <property type="entry name" value="Cyt_P450_sf"/>
</dbReference>
<dbReference type="SUPFAM" id="SSF48264">
    <property type="entry name" value="Cytochrome P450"/>
    <property type="match status" value="1"/>
</dbReference>
<dbReference type="InterPro" id="IPR050364">
    <property type="entry name" value="Cytochrome_P450_fung"/>
</dbReference>
<reference evidence="11" key="1">
    <citation type="submission" date="2019-10" db="EMBL/GenBank/DDBJ databases">
        <authorList>
            <consortium name="DOE Joint Genome Institute"/>
            <person name="Kuo A."/>
            <person name="Miyauchi S."/>
            <person name="Kiss E."/>
            <person name="Drula E."/>
            <person name="Kohler A."/>
            <person name="Sanchez-Garcia M."/>
            <person name="Andreopoulos B."/>
            <person name="Barry K.W."/>
            <person name="Bonito G."/>
            <person name="Buee M."/>
            <person name="Carver A."/>
            <person name="Chen C."/>
            <person name="Cichocki N."/>
            <person name="Clum A."/>
            <person name="Culley D."/>
            <person name="Crous P.W."/>
            <person name="Fauchery L."/>
            <person name="Girlanda M."/>
            <person name="Hayes R."/>
            <person name="Keri Z."/>
            <person name="LaButti K."/>
            <person name="Lipzen A."/>
            <person name="Lombard V."/>
            <person name="Magnuson J."/>
            <person name="Maillard F."/>
            <person name="Morin E."/>
            <person name="Murat C."/>
            <person name="Nolan M."/>
            <person name="Ohm R."/>
            <person name="Pangilinan J."/>
            <person name="Pereira M."/>
            <person name="Perotto S."/>
            <person name="Peter M."/>
            <person name="Riley R."/>
            <person name="Sitrit Y."/>
            <person name="Stielow B."/>
            <person name="Szollosi G."/>
            <person name="Zifcakova L."/>
            <person name="Stursova M."/>
            <person name="Spatafora J.W."/>
            <person name="Tedersoo L."/>
            <person name="Vaario L.-M."/>
            <person name="Yamada A."/>
            <person name="Yan M."/>
            <person name="Wang P."/>
            <person name="Xu J."/>
            <person name="Bruns T."/>
            <person name="Baldrian P."/>
            <person name="Vilgalys R."/>
            <person name="Henrissat B."/>
            <person name="Grigoriev I.V."/>
            <person name="Hibbett D."/>
            <person name="Nagy L.G."/>
            <person name="Martin F.M."/>
        </authorList>
    </citation>
    <scope>NUCLEOTIDE SEQUENCE</scope>
    <source>
        <strain evidence="11">BED1</strain>
    </source>
</reference>
<dbReference type="PRINTS" id="PR00463">
    <property type="entry name" value="EP450I"/>
</dbReference>
<dbReference type="InterPro" id="IPR001128">
    <property type="entry name" value="Cyt_P450"/>
</dbReference>
<dbReference type="GO" id="GO:0005506">
    <property type="term" value="F:iron ion binding"/>
    <property type="evidence" value="ECO:0007669"/>
    <property type="project" value="InterPro"/>
</dbReference>
<dbReference type="AlphaFoldDB" id="A0AAD4BQ48"/>
<dbReference type="EMBL" id="WHUW01000021">
    <property type="protein sequence ID" value="KAF8436620.1"/>
    <property type="molecule type" value="Genomic_DNA"/>
</dbReference>
<keyword evidence="4 9" id="KW-0349">Heme</keyword>
<comment type="similarity">
    <text evidence="3 10">Belongs to the cytochrome P450 family.</text>
</comment>
<evidence type="ECO:0000256" key="1">
    <source>
        <dbReference type="ARBA" id="ARBA00001971"/>
    </source>
</evidence>
<dbReference type="GO" id="GO:0004497">
    <property type="term" value="F:monooxygenase activity"/>
    <property type="evidence" value="ECO:0007669"/>
    <property type="project" value="UniProtKB-KW"/>
</dbReference>
<evidence type="ECO:0000256" key="4">
    <source>
        <dbReference type="ARBA" id="ARBA00022617"/>
    </source>
</evidence>
<feature type="binding site" description="axial binding residue" evidence="9">
    <location>
        <position position="461"/>
    </location>
    <ligand>
        <name>heme</name>
        <dbReference type="ChEBI" id="CHEBI:30413"/>
    </ligand>
    <ligandPart>
        <name>Fe</name>
        <dbReference type="ChEBI" id="CHEBI:18248"/>
    </ligandPart>
</feature>
<evidence type="ECO:0000313" key="12">
    <source>
        <dbReference type="Proteomes" id="UP001194468"/>
    </source>
</evidence>
<evidence type="ECO:0000256" key="3">
    <source>
        <dbReference type="ARBA" id="ARBA00010617"/>
    </source>
</evidence>
<dbReference type="Proteomes" id="UP001194468">
    <property type="component" value="Unassembled WGS sequence"/>
</dbReference>
<evidence type="ECO:0000256" key="8">
    <source>
        <dbReference type="ARBA" id="ARBA00023033"/>
    </source>
</evidence>
<dbReference type="InterPro" id="IPR017972">
    <property type="entry name" value="Cyt_P450_CS"/>
</dbReference>
<evidence type="ECO:0000256" key="10">
    <source>
        <dbReference type="RuleBase" id="RU000461"/>
    </source>
</evidence>
<name>A0AAD4BQ48_BOLED</name>
<protein>
    <submittedName>
        <fullName evidence="11">Cytochrome P450</fullName>
    </submittedName>
</protein>
<evidence type="ECO:0000256" key="2">
    <source>
        <dbReference type="ARBA" id="ARBA00005179"/>
    </source>
</evidence>
<evidence type="ECO:0000256" key="5">
    <source>
        <dbReference type="ARBA" id="ARBA00022723"/>
    </source>
</evidence>
<comment type="caution">
    <text evidence="11">The sequence shown here is derived from an EMBL/GenBank/DDBJ whole genome shotgun (WGS) entry which is preliminary data.</text>
</comment>
<dbReference type="PANTHER" id="PTHR46300:SF7">
    <property type="entry name" value="P450, PUTATIVE (EUROFUNG)-RELATED"/>
    <property type="match status" value="1"/>
</dbReference>
<organism evidence="11 12">
    <name type="scientific">Boletus edulis BED1</name>
    <dbReference type="NCBI Taxonomy" id="1328754"/>
    <lineage>
        <taxon>Eukaryota</taxon>
        <taxon>Fungi</taxon>
        <taxon>Dikarya</taxon>
        <taxon>Basidiomycota</taxon>
        <taxon>Agaricomycotina</taxon>
        <taxon>Agaricomycetes</taxon>
        <taxon>Agaricomycetidae</taxon>
        <taxon>Boletales</taxon>
        <taxon>Boletineae</taxon>
        <taxon>Boletaceae</taxon>
        <taxon>Boletoideae</taxon>
        <taxon>Boletus</taxon>
    </lineage>
</organism>
<gene>
    <name evidence="11" type="ORF">L210DRAFT_688313</name>
</gene>
<accession>A0AAD4BQ48</accession>